<dbReference type="CDD" id="cd19438">
    <property type="entry name" value="lipocalin_Blc-like"/>
    <property type="match status" value="1"/>
</dbReference>
<dbReference type="AlphaFoldDB" id="A0A9D7SJ70"/>
<proteinExistence type="inferred from homology"/>
<dbReference type="InterPro" id="IPR000566">
    <property type="entry name" value="Lipocln_cytosolic_FA-bd_dom"/>
</dbReference>
<feature type="domain" description="Lipocalin/cytosolic fatty-acid binding" evidence="3">
    <location>
        <begin position="32"/>
        <end position="159"/>
    </location>
</feature>
<organism evidence="4 5">
    <name type="scientific">Candidatus Geothrix skivensis</name>
    <dbReference type="NCBI Taxonomy" id="2954439"/>
    <lineage>
        <taxon>Bacteria</taxon>
        <taxon>Pseudomonadati</taxon>
        <taxon>Acidobacteriota</taxon>
        <taxon>Holophagae</taxon>
        <taxon>Holophagales</taxon>
        <taxon>Holophagaceae</taxon>
        <taxon>Geothrix</taxon>
    </lineage>
</organism>
<reference evidence="4" key="1">
    <citation type="submission" date="2020-10" db="EMBL/GenBank/DDBJ databases">
        <title>Connecting structure to function with the recovery of over 1000 high-quality activated sludge metagenome-assembled genomes encoding full-length rRNA genes using long-read sequencing.</title>
        <authorList>
            <person name="Singleton C.M."/>
            <person name="Petriglieri F."/>
            <person name="Kristensen J.M."/>
            <person name="Kirkegaard R.H."/>
            <person name="Michaelsen T.Y."/>
            <person name="Andersen M.H."/>
            <person name="Karst S.M."/>
            <person name="Dueholm M.S."/>
            <person name="Nielsen P.H."/>
            <person name="Albertsen M."/>
        </authorList>
    </citation>
    <scope>NUCLEOTIDE SEQUENCE</scope>
    <source>
        <strain evidence="4">Skiv_18-Q3-R9-52_MAXAC.067</strain>
    </source>
</reference>
<name>A0A9D7SJ70_9BACT</name>
<evidence type="ECO:0000256" key="1">
    <source>
        <dbReference type="ARBA" id="ARBA00006889"/>
    </source>
</evidence>
<dbReference type="GO" id="GO:0006950">
    <property type="term" value="P:response to stress"/>
    <property type="evidence" value="ECO:0007669"/>
    <property type="project" value="UniProtKB-ARBA"/>
</dbReference>
<feature type="signal peptide" evidence="2">
    <location>
        <begin position="1"/>
        <end position="22"/>
    </location>
</feature>
<dbReference type="SUPFAM" id="SSF50814">
    <property type="entry name" value="Lipocalins"/>
    <property type="match status" value="1"/>
</dbReference>
<protein>
    <submittedName>
        <fullName evidence="4">Lipocalin family protein</fullName>
    </submittedName>
</protein>
<dbReference type="Proteomes" id="UP000886657">
    <property type="component" value="Unassembled WGS sequence"/>
</dbReference>
<dbReference type="EMBL" id="JADKIO010000011">
    <property type="protein sequence ID" value="MBK9797766.1"/>
    <property type="molecule type" value="Genomic_DNA"/>
</dbReference>
<dbReference type="PIRSF" id="PIRSF036893">
    <property type="entry name" value="Lipocalin_ApoD"/>
    <property type="match status" value="1"/>
</dbReference>
<sequence>MASLKASMVALLLVLVGCSAPRYPPIALVPKVDLPRFMGDWYVIANIPTFIEKGAHNAVETYRLAEDGSIPTTFTFRADGFEGPVKRYQPRGFVLDQESKAVWGILTPDYSQTVVGREARDYVWIMARTPEIPEADYQRILTFLAEQRYDVGKIQKVPQRWVARGKG</sequence>
<comment type="caution">
    <text evidence="4">The sequence shown here is derived from an EMBL/GenBank/DDBJ whole genome shotgun (WGS) entry which is preliminary data.</text>
</comment>
<dbReference type="PANTHER" id="PTHR10612">
    <property type="entry name" value="APOLIPOPROTEIN D"/>
    <property type="match status" value="1"/>
</dbReference>
<dbReference type="InterPro" id="IPR012674">
    <property type="entry name" value="Calycin"/>
</dbReference>
<gene>
    <name evidence="4" type="ORF">IPP58_15000</name>
</gene>
<accession>A0A9D7SJ70</accession>
<comment type="similarity">
    <text evidence="1 2">Belongs to the calycin superfamily. Lipocalin family.</text>
</comment>
<dbReference type="InterPro" id="IPR047202">
    <property type="entry name" value="Lipocalin_Blc-like_dom"/>
</dbReference>
<evidence type="ECO:0000256" key="2">
    <source>
        <dbReference type="PIRNR" id="PIRNR036893"/>
    </source>
</evidence>
<dbReference type="PANTHER" id="PTHR10612:SF34">
    <property type="entry name" value="APOLIPOPROTEIN D"/>
    <property type="match status" value="1"/>
</dbReference>
<keyword evidence="2" id="KW-0732">Signal</keyword>
<evidence type="ECO:0000313" key="4">
    <source>
        <dbReference type="EMBL" id="MBK9797766.1"/>
    </source>
</evidence>
<dbReference type="Gene3D" id="2.40.128.20">
    <property type="match status" value="1"/>
</dbReference>
<dbReference type="Pfam" id="PF08212">
    <property type="entry name" value="Lipocalin_2"/>
    <property type="match status" value="1"/>
</dbReference>
<feature type="chain" id="PRO_5039776327" evidence="2">
    <location>
        <begin position="23"/>
        <end position="167"/>
    </location>
</feature>
<dbReference type="PROSITE" id="PS51257">
    <property type="entry name" value="PROKAR_LIPOPROTEIN"/>
    <property type="match status" value="1"/>
</dbReference>
<evidence type="ECO:0000259" key="3">
    <source>
        <dbReference type="Pfam" id="PF08212"/>
    </source>
</evidence>
<dbReference type="InterPro" id="IPR022271">
    <property type="entry name" value="Lipocalin_ApoD"/>
</dbReference>
<evidence type="ECO:0000313" key="5">
    <source>
        <dbReference type="Proteomes" id="UP000886657"/>
    </source>
</evidence>